<keyword evidence="1" id="KW-0479">Metal-binding</keyword>
<evidence type="ECO:0000259" key="4">
    <source>
        <dbReference type="PROSITE" id="PS00498"/>
    </source>
</evidence>
<dbReference type="PANTHER" id="PTHR11474:SF76">
    <property type="entry name" value="SHKT DOMAIN-CONTAINING PROTEIN"/>
    <property type="match status" value="1"/>
</dbReference>
<feature type="domain" description="Tyrosinase copper-binding" evidence="3">
    <location>
        <begin position="239"/>
        <end position="256"/>
    </location>
</feature>
<evidence type="ECO:0000259" key="3">
    <source>
        <dbReference type="PROSITE" id="PS00497"/>
    </source>
</evidence>
<dbReference type="EMBL" id="JACHIA010000025">
    <property type="protein sequence ID" value="MBB6073468.1"/>
    <property type="molecule type" value="Genomic_DNA"/>
</dbReference>
<feature type="domain" description="Tyrosinase copper-binding" evidence="4">
    <location>
        <begin position="500"/>
        <end position="511"/>
    </location>
</feature>
<reference evidence="5 6" key="1">
    <citation type="submission" date="2020-08" db="EMBL/GenBank/DDBJ databases">
        <title>Genomic Encyclopedia of Type Strains, Phase IV (KMG-IV): sequencing the most valuable type-strain genomes for metagenomic binning, comparative biology and taxonomic classification.</title>
        <authorList>
            <person name="Goeker M."/>
        </authorList>
    </citation>
    <scope>NUCLEOTIDE SEQUENCE [LARGE SCALE GENOMIC DNA]</scope>
    <source>
        <strain evidence="5 6">DSM 29007</strain>
    </source>
</reference>
<dbReference type="InterPro" id="IPR008922">
    <property type="entry name" value="Di-copper_centre_dom_sf"/>
</dbReference>
<dbReference type="GO" id="GO:0004503">
    <property type="term" value="F:tyrosinase activity"/>
    <property type="evidence" value="ECO:0007669"/>
    <property type="project" value="UniProtKB-EC"/>
</dbReference>
<comment type="caution">
    <text evidence="5">The sequence shown here is derived from an EMBL/GenBank/DDBJ whole genome shotgun (WGS) entry which is preliminary data.</text>
</comment>
<dbReference type="EC" id="1.14.18.1" evidence="5"/>
<evidence type="ECO:0000256" key="1">
    <source>
        <dbReference type="ARBA" id="ARBA00022723"/>
    </source>
</evidence>
<keyword evidence="6" id="KW-1185">Reference proteome</keyword>
<dbReference type="Gene3D" id="1.10.1280.10">
    <property type="entry name" value="Di-copper center containing domain from catechol oxidase"/>
    <property type="match status" value="1"/>
</dbReference>
<keyword evidence="5" id="KW-0560">Oxidoreductase</keyword>
<dbReference type="PRINTS" id="PR00092">
    <property type="entry name" value="TYROSINASE"/>
</dbReference>
<evidence type="ECO:0000313" key="6">
    <source>
        <dbReference type="Proteomes" id="UP000582837"/>
    </source>
</evidence>
<keyword evidence="2" id="KW-0186">Copper</keyword>
<name>A0A841H669_9BACT</name>
<dbReference type="PROSITE" id="PS00498">
    <property type="entry name" value="TYROSINASE_2"/>
    <property type="match status" value="1"/>
</dbReference>
<sequence length="713" mass="79307">MEQNATTRWERVRQILDTAAGASTSDYGGVGRPWHLTLGELAAVEVYGVRMIAPAAKPASAAKTGCGCGCAVTAERPDGAVVGAEFPAHPGRGAASGLVRGIRGQAPYDGSVFPRLPWGGAAVADEDAQFISDWIDDGLPGDDREFSVAATAEAEGAAGTVRLDAAPVEAVITRVYGAQEEARPAPGELRQRVNLDCMTPHQVEELRTAFRELYALNKWPADRRSYNNIALIHQDHCQHGWERFLPWHRVYLYEFEQALQDVVPGISMPYWDFTMPQYRPECPDKGQIIPLSYQAYLTGAAVDWLEYDADPALPAEVAERVRGMTGRHYASLFRFFTAMKTEFGVAEEYTQGEYRNRFIDALMDVNSLWYPLRYPAEYNSNGKPVTLNQKVHYHYPTAGDMAQIMALRTFRDFGGGSLYNDSFGFLDQNPHNTMHLWTGGMNPDYPGALDPAGAAALAGDAGTSRNRAVRVQDRRIHTREDMHVQQQFGDMFSNLTASFDPVFWPIHVNIDRVWAEWQQLNPAARPADLDSVLTPWSYTMADTLDISRFGYEYVKSTCLIPVGAEMPVGRFVSRPITVPEPVRRGFRSAEVRLHRVPQLDRSCFVRVFLNLPDANADTPIDHPAYAGYLAIFGHGECIGGPGHCRVPERRPFDLRPRSHNTPRNHRVNVTQTAADLVRKGASSLQITLVTIGADFCEDNELLRLESVSLNFLD</sequence>
<accession>A0A841H669</accession>
<dbReference type="AlphaFoldDB" id="A0A841H669"/>
<organism evidence="5 6">
    <name type="scientific">Longimicrobium terrae</name>
    <dbReference type="NCBI Taxonomy" id="1639882"/>
    <lineage>
        <taxon>Bacteria</taxon>
        <taxon>Pseudomonadati</taxon>
        <taxon>Gemmatimonadota</taxon>
        <taxon>Longimicrobiia</taxon>
        <taxon>Longimicrobiales</taxon>
        <taxon>Longimicrobiaceae</taxon>
        <taxon>Longimicrobium</taxon>
    </lineage>
</organism>
<dbReference type="PROSITE" id="PS00497">
    <property type="entry name" value="TYROSINASE_1"/>
    <property type="match status" value="1"/>
</dbReference>
<dbReference type="Proteomes" id="UP000582837">
    <property type="component" value="Unassembled WGS sequence"/>
</dbReference>
<dbReference type="RefSeq" id="WP_170038566.1">
    <property type="nucleotide sequence ID" value="NZ_JABDTL010000002.1"/>
</dbReference>
<dbReference type="InterPro" id="IPR050316">
    <property type="entry name" value="Tyrosinase/Hemocyanin"/>
</dbReference>
<proteinExistence type="predicted"/>
<dbReference type="SUPFAM" id="SSF48056">
    <property type="entry name" value="Di-copper centre-containing domain"/>
    <property type="match status" value="1"/>
</dbReference>
<dbReference type="Pfam" id="PF00264">
    <property type="entry name" value="Tyrosinase"/>
    <property type="match status" value="1"/>
</dbReference>
<evidence type="ECO:0000256" key="2">
    <source>
        <dbReference type="ARBA" id="ARBA00023008"/>
    </source>
</evidence>
<protein>
    <submittedName>
        <fullName evidence="5">Tyrosinase</fullName>
        <ecNumber evidence="5">1.14.18.1</ecNumber>
    </submittedName>
</protein>
<evidence type="ECO:0000313" key="5">
    <source>
        <dbReference type="EMBL" id="MBB6073468.1"/>
    </source>
</evidence>
<dbReference type="InterPro" id="IPR002227">
    <property type="entry name" value="Tyrosinase_Cu-bd"/>
</dbReference>
<gene>
    <name evidence="5" type="ORF">HNQ61_005138</name>
</gene>
<dbReference type="PANTHER" id="PTHR11474">
    <property type="entry name" value="TYROSINASE FAMILY MEMBER"/>
    <property type="match status" value="1"/>
</dbReference>
<dbReference type="GO" id="GO:0046872">
    <property type="term" value="F:metal ion binding"/>
    <property type="evidence" value="ECO:0007669"/>
    <property type="project" value="UniProtKB-KW"/>
</dbReference>